<evidence type="ECO:0000313" key="1">
    <source>
        <dbReference type="EMBL" id="KAF2462754.1"/>
    </source>
</evidence>
<gene>
    <name evidence="1" type="ORF">BDR25DRAFT_308133</name>
</gene>
<evidence type="ECO:0000313" key="2">
    <source>
        <dbReference type="Proteomes" id="UP000799755"/>
    </source>
</evidence>
<keyword evidence="2" id="KW-1185">Reference proteome</keyword>
<organism evidence="1 2">
    <name type="scientific">Lindgomyces ingoldianus</name>
    <dbReference type="NCBI Taxonomy" id="673940"/>
    <lineage>
        <taxon>Eukaryota</taxon>
        <taxon>Fungi</taxon>
        <taxon>Dikarya</taxon>
        <taxon>Ascomycota</taxon>
        <taxon>Pezizomycotina</taxon>
        <taxon>Dothideomycetes</taxon>
        <taxon>Pleosporomycetidae</taxon>
        <taxon>Pleosporales</taxon>
        <taxon>Lindgomycetaceae</taxon>
        <taxon>Lindgomyces</taxon>
    </lineage>
</organism>
<dbReference type="EMBL" id="MU003563">
    <property type="protein sequence ID" value="KAF2462754.1"/>
    <property type="molecule type" value="Genomic_DNA"/>
</dbReference>
<reference evidence="1" key="1">
    <citation type="journal article" date="2020" name="Stud. Mycol.">
        <title>101 Dothideomycetes genomes: a test case for predicting lifestyles and emergence of pathogens.</title>
        <authorList>
            <person name="Haridas S."/>
            <person name="Albert R."/>
            <person name="Binder M."/>
            <person name="Bloem J."/>
            <person name="Labutti K."/>
            <person name="Salamov A."/>
            <person name="Andreopoulos B."/>
            <person name="Baker S."/>
            <person name="Barry K."/>
            <person name="Bills G."/>
            <person name="Bluhm B."/>
            <person name="Cannon C."/>
            <person name="Castanera R."/>
            <person name="Culley D."/>
            <person name="Daum C."/>
            <person name="Ezra D."/>
            <person name="Gonzalez J."/>
            <person name="Henrissat B."/>
            <person name="Kuo A."/>
            <person name="Liang C."/>
            <person name="Lipzen A."/>
            <person name="Lutzoni F."/>
            <person name="Magnuson J."/>
            <person name="Mondo S."/>
            <person name="Nolan M."/>
            <person name="Ohm R."/>
            <person name="Pangilinan J."/>
            <person name="Park H.-J."/>
            <person name="Ramirez L."/>
            <person name="Alfaro M."/>
            <person name="Sun H."/>
            <person name="Tritt A."/>
            <person name="Yoshinaga Y."/>
            <person name="Zwiers L.-H."/>
            <person name="Turgeon B."/>
            <person name="Goodwin S."/>
            <person name="Spatafora J."/>
            <person name="Crous P."/>
            <person name="Grigoriev I."/>
        </authorList>
    </citation>
    <scope>NUCLEOTIDE SEQUENCE</scope>
    <source>
        <strain evidence="1">ATCC 200398</strain>
    </source>
</reference>
<comment type="caution">
    <text evidence="1">The sequence shown here is derived from an EMBL/GenBank/DDBJ whole genome shotgun (WGS) entry which is preliminary data.</text>
</comment>
<accession>A0ACB6Q7E1</accession>
<dbReference type="Proteomes" id="UP000799755">
    <property type="component" value="Unassembled WGS sequence"/>
</dbReference>
<proteinExistence type="predicted"/>
<protein>
    <submittedName>
        <fullName evidence="1">Uncharacterized protein</fullName>
    </submittedName>
</protein>
<name>A0ACB6Q7E1_9PLEO</name>
<sequence length="412" mass="46385">MLSKAIVLDDNRKAARASRNRMDLLLIVNDLLKIGTHQAGHGQGGAMVDELQHHIEELVVLAAAGIFRKGSKLEGKLNAILRMWEVNRVFSHDRCEIICMKAAQALKQSQPRQPKGTASRAPSYTLPVIPRDIPWYELPASTMLEELYLHPDKAVDIKKLKVKTFASAIPSQKTKDLLDEYWETVEAMDWRATANETPGGFNYEYDNFGQTVRVNKITGEKKTMFNYYGWSIPWCEEIKEHGKPLCILDNREDVQERARMEADEKARKEAEEDAFRCEQERKREEARERERRANSGPYPAEDMSQNQYDSQRPPPVQNYPTQPSGYPPPPLAPGYRNPYQQPYQGGYGQPIPSFNNAPYGQGNFGYPQNGSPPSRGGPNFGRGGIGQGGNGWNRGGFNPNMRGRGRGGSGWS</sequence>